<evidence type="ECO:0000313" key="1">
    <source>
        <dbReference type="EMBL" id="AGB43954.1"/>
    </source>
</evidence>
<name>L0KHT7_MESAW</name>
<dbReference type="AlphaFoldDB" id="L0KHT7"/>
<keyword evidence="2" id="KW-1185">Reference proteome</keyword>
<dbReference type="STRING" id="754035.Mesau_01486"/>
<dbReference type="EMBL" id="CP003358">
    <property type="protein sequence ID" value="AGB43954.1"/>
    <property type="molecule type" value="Genomic_DNA"/>
</dbReference>
<proteinExistence type="predicted"/>
<reference evidence="2" key="1">
    <citation type="submission" date="2012-02" db="EMBL/GenBank/DDBJ databases">
        <title>Complete sequence of Mesorhizobium australicum WSM2073.</title>
        <authorList>
            <person name="Lucas S."/>
            <person name="Han J."/>
            <person name="Lapidus A."/>
            <person name="Cheng J.-F."/>
            <person name="Goodwin L."/>
            <person name="Pitluck S."/>
            <person name="Peters L."/>
            <person name="Gu W."/>
            <person name="Detter J.C."/>
            <person name="Han C."/>
            <person name="Tapia R."/>
            <person name="Land M."/>
            <person name="Hauser L."/>
            <person name="Kyrpides N."/>
            <person name="Ivanova N."/>
            <person name="Pagani I."/>
            <person name="Reeve W.G."/>
            <person name="Howieson J.G."/>
            <person name="Tiwari R.P."/>
            <person name="O'Hara G.W."/>
            <person name="Atkins C.A."/>
            <person name="Ronson C.W."/>
            <person name="Nandasena K.G."/>
            <person name="Woyke T."/>
        </authorList>
    </citation>
    <scope>NUCLEOTIDE SEQUENCE [LARGE SCALE GENOMIC DNA]</scope>
    <source>
        <strain evidence="2">LMG 24608 / HAMBI 3006 / WSM2073</strain>
    </source>
</reference>
<gene>
    <name evidence="1" type="ordered locus">Mesau_01486</name>
</gene>
<dbReference type="HOGENOM" id="CLU_3027015_0_0_5"/>
<organism evidence="1 2">
    <name type="scientific">Mesorhizobium australicum (strain HAMBI 3006 / LMG 24608 / WSM2073)</name>
    <dbReference type="NCBI Taxonomy" id="754035"/>
    <lineage>
        <taxon>Bacteria</taxon>
        <taxon>Pseudomonadati</taxon>
        <taxon>Pseudomonadota</taxon>
        <taxon>Alphaproteobacteria</taxon>
        <taxon>Hyphomicrobiales</taxon>
        <taxon>Phyllobacteriaceae</taxon>
        <taxon>Mesorhizobium</taxon>
    </lineage>
</organism>
<accession>L0KHT7</accession>
<protein>
    <submittedName>
        <fullName evidence="1">Uncharacterized protein</fullName>
    </submittedName>
</protein>
<dbReference type="Proteomes" id="UP000010998">
    <property type="component" value="Chromosome"/>
</dbReference>
<dbReference type="KEGG" id="mam:Mesau_01486"/>
<sequence length="55" mass="6223">MIEMADVTPEYDVAAIMGWEAMQKVLDSASTVPLIFAGGSRMQRDSRRRWRPSHA</sequence>
<evidence type="ECO:0000313" key="2">
    <source>
        <dbReference type="Proteomes" id="UP000010998"/>
    </source>
</evidence>